<sequence>MDELSRQIESATLEMTSDFDWHSILIDMEVEQRGREPKTYLIDSSVAVCFCRQADQWTDYDLELSKTYRQLFHALFEASDPQWVSCRIIFRKDRAPEWHFDTSPARRLNHDTTPDVDKLIDQLLAEARQGQP</sequence>
<dbReference type="Proteomes" id="UP000320722">
    <property type="component" value="Chromosome"/>
</dbReference>
<proteinExistence type="predicted"/>
<reference evidence="1 2" key="1">
    <citation type="submission" date="2019-02" db="EMBL/GenBank/DDBJ databases">
        <title>Deep-cultivation of Planctomycetes and their phenomic and genomic characterization uncovers novel biology.</title>
        <authorList>
            <person name="Wiegand S."/>
            <person name="Jogler M."/>
            <person name="Boedeker C."/>
            <person name="Pinto D."/>
            <person name="Vollmers J."/>
            <person name="Rivas-Marin E."/>
            <person name="Kohn T."/>
            <person name="Peeters S.H."/>
            <person name="Heuer A."/>
            <person name="Rast P."/>
            <person name="Oberbeckmann S."/>
            <person name="Bunk B."/>
            <person name="Jeske O."/>
            <person name="Meyerdierks A."/>
            <person name="Storesund J.E."/>
            <person name="Kallscheuer N."/>
            <person name="Luecker S."/>
            <person name="Lage O.M."/>
            <person name="Pohl T."/>
            <person name="Merkel B.J."/>
            <person name="Hornburger P."/>
            <person name="Mueller R.-W."/>
            <person name="Bruemmer F."/>
            <person name="Labrenz M."/>
            <person name="Spormann A.M."/>
            <person name="Op den Camp H."/>
            <person name="Overmann J."/>
            <person name="Amann R."/>
            <person name="Jetten M.S.M."/>
            <person name="Mascher T."/>
            <person name="Medema M.H."/>
            <person name="Devos D.P."/>
            <person name="Kaster A.-K."/>
            <person name="Ovreas L."/>
            <person name="Rohde M."/>
            <person name="Galperin M.Y."/>
            <person name="Jogler C."/>
        </authorList>
    </citation>
    <scope>NUCLEOTIDE SEQUENCE [LARGE SCALE GENOMIC DNA]</scope>
    <source>
        <strain evidence="1 2">V6</strain>
    </source>
</reference>
<dbReference type="AlphaFoldDB" id="A0A517WAA1"/>
<name>A0A517WAA1_9PLAN</name>
<protein>
    <submittedName>
        <fullName evidence="1">Uncharacterized protein</fullName>
    </submittedName>
</protein>
<dbReference type="RefSeq" id="WP_145038770.1">
    <property type="nucleotide sequence ID" value="NZ_CP036347.1"/>
</dbReference>
<dbReference type="InterPro" id="IPR036170">
    <property type="entry name" value="YezG-like_sf"/>
</dbReference>
<organism evidence="1 2">
    <name type="scientific">Gimesia chilikensis</name>
    <dbReference type="NCBI Taxonomy" id="2605989"/>
    <lineage>
        <taxon>Bacteria</taxon>
        <taxon>Pseudomonadati</taxon>
        <taxon>Planctomycetota</taxon>
        <taxon>Planctomycetia</taxon>
        <taxon>Planctomycetales</taxon>
        <taxon>Planctomycetaceae</taxon>
        <taxon>Gimesia</taxon>
    </lineage>
</organism>
<evidence type="ECO:0000313" key="1">
    <source>
        <dbReference type="EMBL" id="QDU02188.1"/>
    </source>
</evidence>
<accession>A0A517WAA1</accession>
<dbReference type="EMBL" id="CP036347">
    <property type="protein sequence ID" value="QDU02188.1"/>
    <property type="molecule type" value="Genomic_DNA"/>
</dbReference>
<evidence type="ECO:0000313" key="2">
    <source>
        <dbReference type="Proteomes" id="UP000320722"/>
    </source>
</evidence>
<dbReference type="SUPFAM" id="SSF160424">
    <property type="entry name" value="BH3703-like"/>
    <property type="match status" value="1"/>
</dbReference>
<gene>
    <name evidence="1" type="ORF">V6x_18890</name>
</gene>